<reference evidence="1 2" key="2">
    <citation type="journal article" date="2012" name="Stand. Genomic Sci.">
        <title>Complete genome sequence of the aquatic bacterium Runella slithyformis type strain (LSU 4(T)).</title>
        <authorList>
            <person name="Copeland A."/>
            <person name="Zhang X."/>
            <person name="Misra M."/>
            <person name="Lapidus A."/>
            <person name="Nolan M."/>
            <person name="Lucas S."/>
            <person name="Deshpande S."/>
            <person name="Cheng J.F."/>
            <person name="Tapia R."/>
            <person name="Goodwin L.A."/>
            <person name="Pitluck S."/>
            <person name="Liolios K."/>
            <person name="Pagani I."/>
            <person name="Ivanova N."/>
            <person name="Mikhailova N."/>
            <person name="Pati A."/>
            <person name="Chen A."/>
            <person name="Palaniappan K."/>
            <person name="Land M."/>
            <person name="Hauser L."/>
            <person name="Pan C."/>
            <person name="Jeffries C.D."/>
            <person name="Detter J.C."/>
            <person name="Brambilla E.M."/>
            <person name="Rohde M."/>
            <person name="Djao O.D."/>
            <person name="Goker M."/>
            <person name="Sikorski J."/>
            <person name="Tindall B.J."/>
            <person name="Woyke T."/>
            <person name="Bristow J."/>
            <person name="Eisen J.A."/>
            <person name="Markowitz V."/>
            <person name="Hugenholtz P."/>
            <person name="Kyrpides N.C."/>
            <person name="Klenk H.P."/>
            <person name="Mavromatis K."/>
        </authorList>
    </citation>
    <scope>NUCLEOTIDE SEQUENCE [LARGE SCALE GENOMIC DNA]</scope>
    <source>
        <strain evidence="2">ATCC 29530 / DSM 19594 / LMG 11500 / NCIMB 11436 / LSU 4</strain>
    </source>
</reference>
<accession>A0A7U4E4R1</accession>
<protein>
    <submittedName>
        <fullName evidence="1">Uncharacterized protein</fullName>
    </submittedName>
</protein>
<gene>
    <name evidence="1" type="ordered locus">Runsl_0902</name>
</gene>
<evidence type="ECO:0000313" key="1">
    <source>
        <dbReference type="EMBL" id="AEI47339.1"/>
    </source>
</evidence>
<name>A0A7U4E4R1_RUNSL</name>
<sequence length="389" mass="43919">MLHKFNVSALNDYSQQFAQKVCDDFFLNNSNASGQHILNLTAIPQVNLFIISSLYDKWKADAEAFKSPFFDFESSEVKEALKQFMNVVSRKISVKREQLEPVLAEATKDTLVLLIDPNSYFNEIFRNQPNFTVTADTIQQLRKYIRFNKFVPQSIAEAMADRAFVYVNQAIEWSEQAIAQRTADADSIEQWVAVFSEKVPLDPSSLLKKTNRPESAIVPAEPQGDQSFFDTLPVEEPVTPPVKFSAPEPLRPAEVYVAPAPVYTPPVMPPAMPPTLHETVAANGNAVRESLNERFRTEQRSISSNYQKQPIASISQNIPLHQKFMFIHQLFGGSNSAYESAITELEQAPDFQTARGLITYKFASQHLWDMTGDTVGELLEIVKRRFGQS</sequence>
<proteinExistence type="predicted"/>
<evidence type="ECO:0000313" key="2">
    <source>
        <dbReference type="Proteomes" id="UP000000493"/>
    </source>
</evidence>
<dbReference type="EMBL" id="CP002859">
    <property type="protein sequence ID" value="AEI47339.1"/>
    <property type="molecule type" value="Genomic_DNA"/>
</dbReference>
<dbReference type="KEGG" id="rsi:Runsl_0902"/>
<dbReference type="AlphaFoldDB" id="A0A7U4E4R1"/>
<dbReference type="Proteomes" id="UP000000493">
    <property type="component" value="Chromosome"/>
</dbReference>
<organism evidence="1 2">
    <name type="scientific">Runella slithyformis (strain ATCC 29530 / DSM 19594 / LMG 11500 / NCIMB 11436 / LSU 4)</name>
    <dbReference type="NCBI Taxonomy" id="761193"/>
    <lineage>
        <taxon>Bacteria</taxon>
        <taxon>Pseudomonadati</taxon>
        <taxon>Bacteroidota</taxon>
        <taxon>Cytophagia</taxon>
        <taxon>Cytophagales</taxon>
        <taxon>Spirosomataceae</taxon>
        <taxon>Runella</taxon>
    </lineage>
</organism>
<keyword evidence="2" id="KW-1185">Reference proteome</keyword>
<reference evidence="2" key="1">
    <citation type="submission" date="2011-06" db="EMBL/GenBank/DDBJ databases">
        <title>The complete genome of chromosome of Runella slithyformis DSM 19594.</title>
        <authorList>
            <consortium name="US DOE Joint Genome Institute (JGI-PGF)"/>
            <person name="Lucas S."/>
            <person name="Han J."/>
            <person name="Lapidus A."/>
            <person name="Bruce D."/>
            <person name="Goodwin L."/>
            <person name="Pitluck S."/>
            <person name="Peters L."/>
            <person name="Kyrpides N."/>
            <person name="Mavromatis K."/>
            <person name="Ivanova N."/>
            <person name="Ovchinnikova G."/>
            <person name="Zhang X."/>
            <person name="Misra M."/>
            <person name="Detter J.C."/>
            <person name="Tapia R."/>
            <person name="Han C."/>
            <person name="Land M."/>
            <person name="Hauser L."/>
            <person name="Markowitz V."/>
            <person name="Cheng J.-F."/>
            <person name="Hugenholtz P."/>
            <person name="Woyke T."/>
            <person name="Wu D."/>
            <person name="Tindall B."/>
            <person name="Faehrich R."/>
            <person name="Brambilla E."/>
            <person name="Klenk H.-P."/>
            <person name="Eisen J.A."/>
        </authorList>
    </citation>
    <scope>NUCLEOTIDE SEQUENCE [LARGE SCALE GENOMIC DNA]</scope>
    <source>
        <strain evidence="2">ATCC 29530 / DSM 19594 / LMG 11500 / NCIMB 11436 / LSU 4</strain>
    </source>
</reference>
<dbReference type="RefSeq" id="WP_013926659.1">
    <property type="nucleotide sequence ID" value="NC_015703.1"/>
</dbReference>